<dbReference type="InterPro" id="IPR013783">
    <property type="entry name" value="Ig-like_fold"/>
</dbReference>
<dbReference type="InterPro" id="IPR025667">
    <property type="entry name" value="SprB_repeat"/>
</dbReference>
<name>A0A2U2XDP4_9FLAO</name>
<accession>A0A2U2XDP4</accession>
<dbReference type="Gene3D" id="2.60.40.740">
    <property type="match status" value="4"/>
</dbReference>
<gene>
    <name evidence="1" type="ORF">DIT68_07220</name>
</gene>
<dbReference type="RefSeq" id="WP_109359154.1">
    <property type="nucleotide sequence ID" value="NZ_QFRJ01000004.1"/>
</dbReference>
<protein>
    <recommendedName>
        <fullName evidence="3">PKD domain-containing protein</fullName>
    </recommendedName>
</protein>
<dbReference type="OrthoDB" id="607469at2"/>
<evidence type="ECO:0008006" key="3">
    <source>
        <dbReference type="Google" id="ProtNLM"/>
    </source>
</evidence>
<reference evidence="1 2" key="2">
    <citation type="submission" date="2018-05" db="EMBL/GenBank/DDBJ databases">
        <authorList>
            <person name="Lanie J.A."/>
            <person name="Ng W.-L."/>
            <person name="Kazmierczak K.M."/>
            <person name="Andrzejewski T.M."/>
            <person name="Davidsen T.M."/>
            <person name="Wayne K.J."/>
            <person name="Tettelin H."/>
            <person name="Glass J.I."/>
            <person name="Rusch D."/>
            <person name="Podicherti R."/>
            <person name="Tsui H.-C.T."/>
            <person name="Winkler M.E."/>
        </authorList>
    </citation>
    <scope>NUCLEOTIDE SEQUENCE [LARGE SCALE GENOMIC DNA]</scope>
    <source>
        <strain evidence="1 2">C305</strain>
    </source>
</reference>
<dbReference type="EMBL" id="QFRJ01000004">
    <property type="protein sequence ID" value="PWH85877.1"/>
    <property type="molecule type" value="Genomic_DNA"/>
</dbReference>
<dbReference type="Pfam" id="PF13573">
    <property type="entry name" value="SprB"/>
    <property type="match status" value="13"/>
</dbReference>
<keyword evidence="2" id="KW-1185">Reference proteome</keyword>
<dbReference type="Gene3D" id="2.60.40.10">
    <property type="entry name" value="Immunoglobulins"/>
    <property type="match status" value="4"/>
</dbReference>
<organism evidence="1 2">
    <name type="scientific">Brumimicrobium oceani</name>
    <dbReference type="NCBI Taxonomy" id="2100725"/>
    <lineage>
        <taxon>Bacteria</taxon>
        <taxon>Pseudomonadati</taxon>
        <taxon>Bacteroidota</taxon>
        <taxon>Flavobacteriia</taxon>
        <taxon>Flavobacteriales</taxon>
        <taxon>Crocinitomicaceae</taxon>
        <taxon>Brumimicrobium</taxon>
    </lineage>
</organism>
<reference evidence="1 2" key="1">
    <citation type="submission" date="2018-05" db="EMBL/GenBank/DDBJ databases">
        <title>Brumimicrobium oceani sp. nov., isolated from coastal sediment.</title>
        <authorList>
            <person name="Kou Y."/>
        </authorList>
    </citation>
    <scope>NUCLEOTIDE SEQUENCE [LARGE SCALE GENOMIC DNA]</scope>
    <source>
        <strain evidence="1 2">C305</strain>
    </source>
</reference>
<dbReference type="Pfam" id="PF13585">
    <property type="entry name" value="CHU_C"/>
    <property type="match status" value="1"/>
</dbReference>
<proteinExistence type="predicted"/>
<dbReference type="SUPFAM" id="SSF49299">
    <property type="entry name" value="PKD domain"/>
    <property type="match status" value="1"/>
</dbReference>
<evidence type="ECO:0000313" key="2">
    <source>
        <dbReference type="Proteomes" id="UP000245370"/>
    </source>
</evidence>
<evidence type="ECO:0000313" key="1">
    <source>
        <dbReference type="EMBL" id="PWH85877.1"/>
    </source>
</evidence>
<sequence length="2135" mass="222020">MRDFNLGSFAFVLMLFSFIFTTEEVNASHVAGGYIEMECTGTPGTYNVRLILYRDCSGVALGTSASINFTNTCGLPDFNVRLNRVSQTEVSQVCLQQINNTTCNGGPLPGYEKHIYEGTVNLGDCDTWTANYRICCRNTVINLTNEDAFNISTQINTATDNCNDNPSITGQPEPFVCVNQPVSYNLGAFEPNGDSIVYSLVEAVQGINNPVSYNAGYSGASPINGISIDPLTGTITYTPTVIGAYVIVVRMIEYNDNGDIVTITDYEYQTYVENCSNQTPQPPVTGVSNITGAIVQNGPNNLTLCQGSNGCFDVVFNDPDLANVLTVQSNIAQVLPGATVTSVGTNPLTMTICWTPTIAQGVQTINFLVEDGACPIVGQNNYAVSIDVVDPGVPSVVTTTELCLGTNLGTGTVSMTGGVAPFTYNLLGAQATSNTTGVFDSLAPGTYNYTVNTSGGCDVNGTFTIAPGAPLPVTTSTIDLSCNGAGDGSASIIPSGGIAPYTYDWSQGGTPLTQTTQTVSNLAAGVYDVTLTDDIGCTTDEIITVNEPAVISANLAPIPTLCNGSADGQIDVNTVAGGTSPYTYSLNGGIAQTGTNFSGLLAGNHQVEIFDVNGCSLTLNTTVTEPTVLTINVDSSEDATCGVNSGAVTLSATGGTTPYTYSIGGPNQTSGVFSNLAPNTYTLTVTDANGCANSTTLTIDAVPVPSVLVSSQTNLSCFGGNDGEVTLGTNNAVAPVTYALNGGTPQASNIFAGLTAGAYTAEIIDGNGCSATVNFTITQPTALAYTTTPTNASCQGNCDGQIVVGPTGGTAPYTFSSDNGVSFGPSSTLSNLCAGNVNVVVNDFNGCSANSVVNIAEPTMLTVTLSGTNPSCNLGADGEIQVTATGGTPPYQYALNNAPLQASSLLTGLSAGVYSVLIEDANGCQYTVSETLFNPPGITLNQISNTPSNCGNNDGALEVGAVGANAPFQYSINGSVNQVSGLFTNITGGSYQITVTDAIGCQDSSFFGINDVQMDGALVSTTDITCFNGTDGAVEVMNIGGALPIEFELDNNGIVQSTGVFTGLAAGGHIVTITDNGLCVHTIPFTLLQPAKIDFDGTIQNVNCNGASTGQITVTNVAGGTGLYEYSIDNGATYQPTPTFTGLAAGTYTITVRDDSGCTVDKNFNVQESSLITFTESVFDLNCNGDNSGAIQLTASNGNPGYTYSNDNGISFQTSSSFLGLAAGTYSMVVQDNLGCQVSNNVVVNEPTPVSGNYLLQDATCFGACDGEIQINASGGTPGYSYSIDNGVNTTLVNTITGICASTFDVMITDANGCESISSQTINEPTIVDFISVETPSTCEDPNGQISITATGGTPGYTYSVDNGATFSNGNSFAGLLAGNYNIVVEDNNGCSASGVQILTNQASPSITMTTGTDPTCNGGSNGQIAITATGGTGGLFYTINGGAPQASATFTGLTAGSFLLSVGDGNGCTDTNTVVLAEPTALAFTSVPTDLTCFQNSTGSIAVTATGGTPGYQYSFNGGATFNTSSSNNAISAGTYNIVVRDANNCQITGTEVVSEPTQLVLDSASITDATCKSLCDGEIQLSVSGGTTPYLYNWTQGVAGINDDLATQLCAGTYNFMIEDSNACQISSSAVVDEPDSVVISNIIQTNITCHGDCDGDIEVISPTAIEYSIDGGLTFQSANTFGALCADVYTVVAKDAGGCLVERSVDIWEAAQMALDLTNDTTVCNNYNLDIVGVATGGIQPYTYQWGNGVSSTDTLSIVASQTDTYSLDVFDFNGCTVPTENVTITVIPALNMSIVSDTTICPEGAATISAQGIDGLPGYVYSWSSGESTSAINVTPASFTTYTATVTDQCGDQVSMDVNVDLHKTPYVNFTADNLSGCVPLNVNFLNTTNPNDVGTNCTWTIDDQTFSGCAGMDYTFTEQGCYDITLQVESQFGCLGDTTFVEYICVDEYPTAAFYYSPEAPTTINNVVDFTNTSVGATTYEWTFESGGTSSLIDPTIVFENVIVGQEITTCLKAISRFGCEDEICDDILFKDEFEIYVPNSFTPDYDNFNPMFTPKFPPDSEIIQYHLQIFNRWGEIMFESFDSEIGWRGTYGRGSSTVVKEGTYIWKIQVTEATDLKQRNYVGHVTLLK</sequence>
<dbReference type="Proteomes" id="UP000245370">
    <property type="component" value="Unassembled WGS sequence"/>
</dbReference>
<comment type="caution">
    <text evidence="1">The sequence shown here is derived from an EMBL/GenBank/DDBJ whole genome shotgun (WGS) entry which is preliminary data.</text>
</comment>
<dbReference type="InterPro" id="IPR035986">
    <property type="entry name" value="PKD_dom_sf"/>
</dbReference>